<dbReference type="Pfam" id="PF08245">
    <property type="entry name" value="Mur_ligase_M"/>
    <property type="match status" value="1"/>
</dbReference>
<name>A0A949K353_9FIRM</name>
<dbReference type="GO" id="GO:0004326">
    <property type="term" value="F:tetrahydrofolylpolyglutamate synthase activity"/>
    <property type="evidence" value="ECO:0007669"/>
    <property type="project" value="UniProtKB-EC"/>
</dbReference>
<evidence type="ECO:0000256" key="11">
    <source>
        <dbReference type="PIRNR" id="PIRNR001563"/>
    </source>
</evidence>
<evidence type="ECO:0000256" key="6">
    <source>
        <dbReference type="ARBA" id="ARBA00022741"/>
    </source>
</evidence>
<gene>
    <name evidence="14" type="ORF">KTH89_15130</name>
</gene>
<dbReference type="PROSITE" id="PS01011">
    <property type="entry name" value="FOLYLPOLYGLU_SYNT_1"/>
    <property type="match status" value="1"/>
</dbReference>
<keyword evidence="15" id="KW-1185">Reference proteome</keyword>
<evidence type="ECO:0000256" key="3">
    <source>
        <dbReference type="ARBA" id="ARBA00013025"/>
    </source>
</evidence>
<evidence type="ECO:0000256" key="7">
    <source>
        <dbReference type="ARBA" id="ARBA00022840"/>
    </source>
</evidence>
<organism evidence="14 15">
    <name type="scientific">Diplocloster agilis</name>
    <dbReference type="NCBI Taxonomy" id="2850323"/>
    <lineage>
        <taxon>Bacteria</taxon>
        <taxon>Bacillati</taxon>
        <taxon>Bacillota</taxon>
        <taxon>Clostridia</taxon>
        <taxon>Lachnospirales</taxon>
        <taxon>Lachnospiraceae</taxon>
        <taxon>Diplocloster</taxon>
    </lineage>
</organism>
<dbReference type="PANTHER" id="PTHR11136:SF0">
    <property type="entry name" value="DIHYDROFOLATE SYNTHETASE-RELATED"/>
    <property type="match status" value="1"/>
</dbReference>
<keyword evidence="6 11" id="KW-0547">Nucleotide-binding</keyword>
<feature type="domain" description="Mur ligase central" evidence="13">
    <location>
        <begin position="44"/>
        <end position="269"/>
    </location>
</feature>
<dbReference type="InterPro" id="IPR004101">
    <property type="entry name" value="Mur_ligase_C"/>
</dbReference>
<dbReference type="SUPFAM" id="SSF53623">
    <property type="entry name" value="MurD-like peptide ligases, catalytic domain"/>
    <property type="match status" value="1"/>
</dbReference>
<evidence type="ECO:0000256" key="4">
    <source>
        <dbReference type="ARBA" id="ARBA00022598"/>
    </source>
</evidence>
<dbReference type="InterPro" id="IPR013221">
    <property type="entry name" value="Mur_ligase_cen"/>
</dbReference>
<dbReference type="InterPro" id="IPR036565">
    <property type="entry name" value="Mur-like_cat_sf"/>
</dbReference>
<evidence type="ECO:0000256" key="10">
    <source>
        <dbReference type="ARBA" id="ARBA00047493"/>
    </source>
</evidence>
<protein>
    <recommendedName>
        <fullName evidence="3">tetrahydrofolate synthase</fullName>
        <ecNumber evidence="3">6.3.2.17</ecNumber>
    </recommendedName>
    <alternativeName>
        <fullName evidence="9">Tetrahydrofolylpolyglutamate synthase</fullName>
    </alternativeName>
</protein>
<dbReference type="SUPFAM" id="SSF53244">
    <property type="entry name" value="MurD-like peptide ligases, peptide-binding domain"/>
    <property type="match status" value="1"/>
</dbReference>
<evidence type="ECO:0000313" key="14">
    <source>
        <dbReference type="EMBL" id="MBU9737875.1"/>
    </source>
</evidence>
<dbReference type="Gene3D" id="3.40.1190.10">
    <property type="entry name" value="Mur-like, catalytic domain"/>
    <property type="match status" value="1"/>
</dbReference>
<keyword evidence="4 11" id="KW-0436">Ligase</keyword>
<sequence length="434" mass="48432">MTYEEAVSYILDIPKFTKKNDLNHTRKLLQNLGNPEDQMKVIHVAGTNGKGSVCAYLNSVLQTAGYSVGMFTSPHLESINERFQINGKNVENEQLVHAFERVQRAATVMRREGMPHPTFFEFLFAMAMVLFEENHVEYAVLETGLGGRLDATNVIKKPAVTVITSVSLDHTEWLGGTIEEIAAEKAGIIKAGVPVVYDAAKAEVSRVVEQKAEKMGAPSWPVHDENITKLLNTDKTVDFSYSSRYYGYIGMTVHNAASYQARNAVLALQALEVLDTGHEISREALQQGISNMRWPGRMEEVLPDVYLDGAHNVEGVCGFAETVRVFQERGPKVLLFSAVKEKQYPQMIQTIIEADLFDSYVITQINSGRGVPSDELKRIFEERTSKKVTAEPDIERAFQAAVKQKGDGMIFCAGSLYLVGELKDVIRRRYDAEL</sequence>
<dbReference type="RefSeq" id="WP_158346528.1">
    <property type="nucleotide sequence ID" value="NZ_JAHQCW010000026.1"/>
</dbReference>
<dbReference type="EC" id="6.3.2.17" evidence="3"/>
<dbReference type="FunFam" id="3.40.1190.10:FF:000011">
    <property type="entry name" value="Folylpolyglutamate synthase/dihydrofolate synthase"/>
    <property type="match status" value="1"/>
</dbReference>
<dbReference type="GO" id="GO:0005524">
    <property type="term" value="F:ATP binding"/>
    <property type="evidence" value="ECO:0007669"/>
    <property type="project" value="UniProtKB-KW"/>
</dbReference>
<evidence type="ECO:0000256" key="5">
    <source>
        <dbReference type="ARBA" id="ARBA00022723"/>
    </source>
</evidence>
<dbReference type="GO" id="GO:0008841">
    <property type="term" value="F:dihydrofolate synthase activity"/>
    <property type="evidence" value="ECO:0007669"/>
    <property type="project" value="TreeGrafter"/>
</dbReference>
<keyword evidence="7 11" id="KW-0067">ATP-binding</keyword>
<dbReference type="EMBL" id="JAHQCW010000026">
    <property type="protein sequence ID" value="MBU9737875.1"/>
    <property type="molecule type" value="Genomic_DNA"/>
</dbReference>
<dbReference type="InterPro" id="IPR001645">
    <property type="entry name" value="Folylpolyglutamate_synth"/>
</dbReference>
<evidence type="ECO:0000256" key="9">
    <source>
        <dbReference type="ARBA" id="ARBA00030592"/>
    </source>
</evidence>
<proteinExistence type="inferred from homology"/>
<evidence type="ECO:0000256" key="8">
    <source>
        <dbReference type="ARBA" id="ARBA00022842"/>
    </source>
</evidence>
<accession>A0A949K353</accession>
<dbReference type="PANTHER" id="PTHR11136">
    <property type="entry name" value="FOLYLPOLYGLUTAMATE SYNTHASE-RELATED"/>
    <property type="match status" value="1"/>
</dbReference>
<evidence type="ECO:0000259" key="12">
    <source>
        <dbReference type="Pfam" id="PF02875"/>
    </source>
</evidence>
<reference evidence="14" key="1">
    <citation type="submission" date="2021-06" db="EMBL/GenBank/DDBJ databases">
        <title>Description of novel taxa of the family Lachnospiraceae.</title>
        <authorList>
            <person name="Chaplin A.V."/>
            <person name="Sokolova S.R."/>
            <person name="Pikina A.P."/>
            <person name="Korzhanova M."/>
            <person name="Belova V."/>
            <person name="Korostin D."/>
            <person name="Efimov B.A."/>
        </authorList>
    </citation>
    <scope>NUCLEOTIDE SEQUENCE</scope>
    <source>
        <strain evidence="14">ASD5720</strain>
    </source>
</reference>
<dbReference type="Gene3D" id="3.90.190.20">
    <property type="entry name" value="Mur ligase, C-terminal domain"/>
    <property type="match status" value="1"/>
</dbReference>
<dbReference type="InterPro" id="IPR018109">
    <property type="entry name" value="Folylpolyglutamate_synth_CS"/>
</dbReference>
<dbReference type="GO" id="GO:0005737">
    <property type="term" value="C:cytoplasm"/>
    <property type="evidence" value="ECO:0007669"/>
    <property type="project" value="TreeGrafter"/>
</dbReference>
<dbReference type="AlphaFoldDB" id="A0A949K353"/>
<evidence type="ECO:0000256" key="2">
    <source>
        <dbReference type="ARBA" id="ARBA00008276"/>
    </source>
</evidence>
<evidence type="ECO:0000259" key="13">
    <source>
        <dbReference type="Pfam" id="PF08245"/>
    </source>
</evidence>
<dbReference type="Pfam" id="PF02875">
    <property type="entry name" value="Mur_ligase_C"/>
    <property type="match status" value="1"/>
</dbReference>
<comment type="catalytic activity">
    <reaction evidence="10">
        <text>(6S)-5,6,7,8-tetrahydrofolyl-(gamma-L-Glu)(n) + L-glutamate + ATP = (6S)-5,6,7,8-tetrahydrofolyl-(gamma-L-Glu)(n+1) + ADP + phosphate + H(+)</text>
        <dbReference type="Rhea" id="RHEA:10580"/>
        <dbReference type="Rhea" id="RHEA-COMP:14738"/>
        <dbReference type="Rhea" id="RHEA-COMP:14740"/>
        <dbReference type="ChEBI" id="CHEBI:15378"/>
        <dbReference type="ChEBI" id="CHEBI:29985"/>
        <dbReference type="ChEBI" id="CHEBI:30616"/>
        <dbReference type="ChEBI" id="CHEBI:43474"/>
        <dbReference type="ChEBI" id="CHEBI:141005"/>
        <dbReference type="ChEBI" id="CHEBI:456216"/>
        <dbReference type="EC" id="6.3.2.17"/>
    </reaction>
</comment>
<evidence type="ECO:0000256" key="1">
    <source>
        <dbReference type="ARBA" id="ARBA00001946"/>
    </source>
</evidence>
<dbReference type="PIRSF" id="PIRSF001563">
    <property type="entry name" value="Folylpolyglu_synth"/>
    <property type="match status" value="1"/>
</dbReference>
<dbReference type="InterPro" id="IPR036615">
    <property type="entry name" value="Mur_ligase_C_dom_sf"/>
</dbReference>
<feature type="domain" description="Mur ligase C-terminal" evidence="12">
    <location>
        <begin position="296"/>
        <end position="415"/>
    </location>
</feature>
<keyword evidence="5" id="KW-0479">Metal-binding</keyword>
<dbReference type="NCBIfam" id="TIGR01499">
    <property type="entry name" value="folC"/>
    <property type="match status" value="1"/>
</dbReference>
<keyword evidence="8" id="KW-0460">Magnesium</keyword>
<comment type="similarity">
    <text evidence="2 11">Belongs to the folylpolyglutamate synthase family.</text>
</comment>
<dbReference type="GO" id="GO:0046872">
    <property type="term" value="F:metal ion binding"/>
    <property type="evidence" value="ECO:0007669"/>
    <property type="project" value="UniProtKB-KW"/>
</dbReference>
<dbReference type="Proteomes" id="UP000712157">
    <property type="component" value="Unassembled WGS sequence"/>
</dbReference>
<comment type="cofactor">
    <cofactor evidence="1">
        <name>Mg(2+)</name>
        <dbReference type="ChEBI" id="CHEBI:18420"/>
    </cofactor>
</comment>
<evidence type="ECO:0000313" key="15">
    <source>
        <dbReference type="Proteomes" id="UP000712157"/>
    </source>
</evidence>
<dbReference type="PROSITE" id="PS01012">
    <property type="entry name" value="FOLYLPOLYGLU_SYNT_2"/>
    <property type="match status" value="1"/>
</dbReference>
<comment type="caution">
    <text evidence="14">The sequence shown here is derived from an EMBL/GenBank/DDBJ whole genome shotgun (WGS) entry which is preliminary data.</text>
</comment>